<gene>
    <name evidence="6" type="ORF">EBB54_14765</name>
</gene>
<evidence type="ECO:0000256" key="1">
    <source>
        <dbReference type="ARBA" id="ARBA00004141"/>
    </source>
</evidence>
<dbReference type="PANTHER" id="PTHR43424">
    <property type="entry name" value="LOCUS PUTATIVE PROTEIN 1-RELATED"/>
    <property type="match status" value="1"/>
</dbReference>
<evidence type="ECO:0000256" key="5">
    <source>
        <dbReference type="SAM" id="Phobius"/>
    </source>
</evidence>
<dbReference type="AlphaFoldDB" id="A0A426DII7"/>
<comment type="subcellular location">
    <subcellularLocation>
        <location evidence="1">Membrane</location>
        <topology evidence="1">Multi-pass membrane protein</topology>
    </subcellularLocation>
</comment>
<accession>A0A426DII7</accession>
<proteinExistence type="predicted"/>
<feature type="transmembrane region" description="Helical" evidence="5">
    <location>
        <begin position="444"/>
        <end position="465"/>
    </location>
</feature>
<feature type="transmembrane region" description="Helical" evidence="5">
    <location>
        <begin position="363"/>
        <end position="383"/>
    </location>
</feature>
<keyword evidence="7" id="KW-1185">Reference proteome</keyword>
<dbReference type="RefSeq" id="WP_125127946.1">
    <property type="nucleotide sequence ID" value="NZ_RHJS01000002.1"/>
</dbReference>
<reference evidence="6" key="1">
    <citation type="submission" date="2018-10" db="EMBL/GenBank/DDBJ databases">
        <title>Schaedlerella arabinophila gen. nov. sp. nov., isolated from the mouse intestinal tract and comparative analysis with the genome of the closely related altered Schaedler flora strain ASF502.</title>
        <authorList>
            <person name="Miyake S."/>
            <person name="Soh M."/>
            <person name="Seedorf H."/>
        </authorList>
    </citation>
    <scope>NUCLEOTIDE SEQUENCE [LARGE SCALE GENOMIC DNA]</scope>
    <source>
        <strain evidence="6">DSM 106076</strain>
    </source>
</reference>
<evidence type="ECO:0000313" key="7">
    <source>
        <dbReference type="Proteomes" id="UP000274920"/>
    </source>
</evidence>
<dbReference type="PANTHER" id="PTHR43424:SF1">
    <property type="entry name" value="LOCUS PUTATIVE PROTEIN 1-RELATED"/>
    <property type="match status" value="1"/>
</dbReference>
<evidence type="ECO:0000256" key="2">
    <source>
        <dbReference type="ARBA" id="ARBA00022692"/>
    </source>
</evidence>
<feature type="transmembrane region" description="Helical" evidence="5">
    <location>
        <begin position="214"/>
        <end position="235"/>
    </location>
</feature>
<dbReference type="Proteomes" id="UP000274920">
    <property type="component" value="Unassembled WGS sequence"/>
</dbReference>
<feature type="transmembrane region" description="Helical" evidence="5">
    <location>
        <begin position="14"/>
        <end position="34"/>
    </location>
</feature>
<comment type="caution">
    <text evidence="6">The sequence shown here is derived from an EMBL/GenBank/DDBJ whole genome shotgun (WGS) entry which is preliminary data.</text>
</comment>
<feature type="transmembrane region" description="Helical" evidence="5">
    <location>
        <begin position="146"/>
        <end position="165"/>
    </location>
</feature>
<dbReference type="InterPro" id="IPR052556">
    <property type="entry name" value="PolySynth_Transporter"/>
</dbReference>
<feature type="transmembrane region" description="Helical" evidence="5">
    <location>
        <begin position="46"/>
        <end position="65"/>
    </location>
</feature>
<protein>
    <submittedName>
        <fullName evidence="6">Uncharacterized protein</fullName>
    </submittedName>
</protein>
<dbReference type="Pfam" id="PF01943">
    <property type="entry name" value="Polysacc_synt"/>
    <property type="match status" value="1"/>
</dbReference>
<feature type="transmembrane region" description="Helical" evidence="5">
    <location>
        <begin position="389"/>
        <end position="410"/>
    </location>
</feature>
<dbReference type="InterPro" id="IPR002797">
    <property type="entry name" value="Polysacc_synth"/>
</dbReference>
<dbReference type="GO" id="GO:0016020">
    <property type="term" value="C:membrane"/>
    <property type="evidence" value="ECO:0007669"/>
    <property type="project" value="UniProtKB-SubCell"/>
</dbReference>
<evidence type="ECO:0000313" key="6">
    <source>
        <dbReference type="EMBL" id="RRK32481.1"/>
    </source>
</evidence>
<organism evidence="6 7">
    <name type="scientific">Schaedlerella arabinosiphila</name>
    <dbReference type="NCBI Taxonomy" id="2044587"/>
    <lineage>
        <taxon>Bacteria</taxon>
        <taxon>Bacillati</taxon>
        <taxon>Bacillota</taxon>
        <taxon>Clostridia</taxon>
        <taxon>Lachnospirales</taxon>
        <taxon>Lachnospiraceae</taxon>
        <taxon>Schaedlerella</taxon>
    </lineage>
</organism>
<feature type="transmembrane region" description="Helical" evidence="5">
    <location>
        <begin position="247"/>
        <end position="266"/>
    </location>
</feature>
<feature type="transmembrane region" description="Helical" evidence="5">
    <location>
        <begin position="86"/>
        <end position="110"/>
    </location>
</feature>
<evidence type="ECO:0000256" key="4">
    <source>
        <dbReference type="ARBA" id="ARBA00023136"/>
    </source>
</evidence>
<keyword evidence="3 5" id="KW-1133">Transmembrane helix</keyword>
<feature type="transmembrane region" description="Helical" evidence="5">
    <location>
        <begin position="116"/>
        <end position="137"/>
    </location>
</feature>
<sequence>MSRNEKLPSIKKNYLYTLGFQILQIIVPFITTPYVSRVLGAENIGAYSYVNATFLYFQLIAVLGIGTYSQVEAAKIRRNKKELSQFFAEVMTIRWITTGVSAIIYFGFIVFQKEYISLYAVEFIALFGYAIDVTWLYEGVENFKHIMIKNTAVKLLSIVCIFLFIKSTKDTVIYLLINVCGIFIGNASVIPYIKNYISLKQLERLHLKKHFQQTMVYFLPTIASTVLLTVDKLMLGYLTESKVYNGYYEQAIKIDTIVFSVFSSFYHTMRSRMAYLFSGNEEKEIKRLMKKTFNFIALLSIPVSIGIFVVSDFFVIWFFGKEYKPVIDLLKIMAPWLLIKPMSNCFLDQYLTPNGRQKTSNIIIWTGAVINLILNYFFINAFMARGAAAATLLSEVVMLLLSWVCCKDILSVGEWICISKKYLISGLGMLIILNIVSMKLKADVISTMILVAIGVAVYIGCLIILRDSFFLDQINSFVGKFKQRYRRGNQ</sequence>
<keyword evidence="4 5" id="KW-0472">Membrane</keyword>
<evidence type="ECO:0000256" key="3">
    <source>
        <dbReference type="ARBA" id="ARBA00022989"/>
    </source>
</evidence>
<feature type="transmembrane region" description="Helical" evidence="5">
    <location>
        <begin position="293"/>
        <end position="320"/>
    </location>
</feature>
<name>A0A426DII7_9FIRM</name>
<keyword evidence="2 5" id="KW-0812">Transmembrane</keyword>
<feature type="transmembrane region" description="Helical" evidence="5">
    <location>
        <begin position="422"/>
        <end position="438"/>
    </location>
</feature>
<dbReference type="EMBL" id="RHJS01000002">
    <property type="protein sequence ID" value="RRK32481.1"/>
    <property type="molecule type" value="Genomic_DNA"/>
</dbReference>
<feature type="transmembrane region" description="Helical" evidence="5">
    <location>
        <begin position="171"/>
        <end position="193"/>
    </location>
</feature>
<dbReference type="CDD" id="cd13128">
    <property type="entry name" value="MATE_Wzx_like"/>
    <property type="match status" value="1"/>
</dbReference>